<dbReference type="Proteomes" id="UP000199518">
    <property type="component" value="Unassembled WGS sequence"/>
</dbReference>
<proteinExistence type="predicted"/>
<protein>
    <submittedName>
        <fullName evidence="2">Uncharacterized protein</fullName>
    </submittedName>
</protein>
<evidence type="ECO:0000313" key="3">
    <source>
        <dbReference type="Proteomes" id="UP000199518"/>
    </source>
</evidence>
<evidence type="ECO:0000256" key="1">
    <source>
        <dbReference type="SAM" id="MobiDB-lite"/>
    </source>
</evidence>
<feature type="region of interest" description="Disordered" evidence="1">
    <location>
        <begin position="82"/>
        <end position="112"/>
    </location>
</feature>
<dbReference type="OrthoDB" id="284070at2"/>
<sequence>MNLLKALLLDESGTILSAETALLGTLGVAGATMGLSTAATSVRDEMAEMAYAFRSLDQSYSFEGQRSGSAWTAGSKYVQPSAEESRERLRAQFEKEAQQQVAHDENEGPLLP</sequence>
<feature type="compositionally biased region" description="Basic and acidic residues" evidence="1">
    <location>
        <begin position="83"/>
        <end position="106"/>
    </location>
</feature>
<name>A0A1I3DL69_9PLAN</name>
<accession>A0A1I3DL69</accession>
<evidence type="ECO:0000313" key="2">
    <source>
        <dbReference type="EMBL" id="SFH87423.1"/>
    </source>
</evidence>
<dbReference type="RefSeq" id="WP_092048322.1">
    <property type="nucleotide sequence ID" value="NZ_FOQD01000003.1"/>
</dbReference>
<dbReference type="EMBL" id="FOQD01000003">
    <property type="protein sequence ID" value="SFH87423.1"/>
    <property type="molecule type" value="Genomic_DNA"/>
</dbReference>
<dbReference type="AlphaFoldDB" id="A0A1I3DL69"/>
<gene>
    <name evidence="2" type="ORF">SAMN05421753_103304</name>
</gene>
<organism evidence="2 3">
    <name type="scientific">Planctomicrobium piriforme</name>
    <dbReference type="NCBI Taxonomy" id="1576369"/>
    <lineage>
        <taxon>Bacteria</taxon>
        <taxon>Pseudomonadati</taxon>
        <taxon>Planctomycetota</taxon>
        <taxon>Planctomycetia</taxon>
        <taxon>Planctomycetales</taxon>
        <taxon>Planctomycetaceae</taxon>
        <taxon>Planctomicrobium</taxon>
    </lineage>
</organism>
<reference evidence="3" key="1">
    <citation type="submission" date="2016-10" db="EMBL/GenBank/DDBJ databases">
        <authorList>
            <person name="Varghese N."/>
            <person name="Submissions S."/>
        </authorList>
    </citation>
    <scope>NUCLEOTIDE SEQUENCE [LARGE SCALE GENOMIC DNA]</scope>
    <source>
        <strain evidence="3">DSM 26348</strain>
    </source>
</reference>
<keyword evidence="3" id="KW-1185">Reference proteome</keyword>